<name>A0A0A2XA13_THEFI</name>
<gene>
    <name evidence="2" type="ORF">THFILI_05880</name>
</gene>
<proteinExistence type="predicted"/>
<organism evidence="2 3">
    <name type="scientific">Thermus filiformis</name>
    <dbReference type="NCBI Taxonomy" id="276"/>
    <lineage>
        <taxon>Bacteria</taxon>
        <taxon>Thermotogati</taxon>
        <taxon>Deinococcota</taxon>
        <taxon>Deinococci</taxon>
        <taxon>Thermales</taxon>
        <taxon>Thermaceae</taxon>
        <taxon>Thermus</taxon>
    </lineage>
</organism>
<sequence length="122" mass="13244">MDRFQRLWGLAKRTLALGISVGLGLLALRFEGVLGPATFALGVISGALLDYVSLGQVRLTNRKEVVALLAATLAVGYFVELVSPGYWTRFLQGPAGTPYFLGLFLGELLFYSYSKAEGKVIR</sequence>
<feature type="transmembrane region" description="Helical" evidence="1">
    <location>
        <begin position="7"/>
        <end position="27"/>
    </location>
</feature>
<accession>A0A0A2XA13</accession>
<keyword evidence="1" id="KW-0472">Membrane</keyword>
<dbReference type="EMBL" id="JPSL02000039">
    <property type="protein sequence ID" value="KGQ22034.1"/>
    <property type="molecule type" value="Genomic_DNA"/>
</dbReference>
<reference evidence="2 3" key="1">
    <citation type="journal article" date="2015" name="Genome Announc.">
        <title>Draft Genome Sequence of the Thermophile Thermus filiformis ATCC 43280, Producer of Carotenoid-(Di)glucoside-Branched Fatty Acid (Di)esters and Source of Hyperthermostable Enzymes of Biotechnological Interest.</title>
        <authorList>
            <person name="Mandelli F."/>
            <person name="Oliveira Ramires B."/>
            <person name="Couger M.B."/>
            <person name="Paixao D.A."/>
            <person name="Camilo C.M."/>
            <person name="Polikarpov I."/>
            <person name="Prade R."/>
            <person name="Riano-Pachon D.M."/>
            <person name="Squina F.M."/>
        </authorList>
    </citation>
    <scope>NUCLEOTIDE SEQUENCE [LARGE SCALE GENOMIC DNA]</scope>
    <source>
        <strain evidence="2 3">ATCC 43280</strain>
    </source>
</reference>
<dbReference type="OrthoDB" id="32690at2"/>
<feature type="transmembrane region" description="Helical" evidence="1">
    <location>
        <begin position="99"/>
        <end position="116"/>
    </location>
</feature>
<dbReference type="AlphaFoldDB" id="A0A0A2XA13"/>
<evidence type="ECO:0000313" key="3">
    <source>
        <dbReference type="Proteomes" id="UP000030364"/>
    </source>
</evidence>
<evidence type="ECO:0000313" key="2">
    <source>
        <dbReference type="EMBL" id="KGQ22034.1"/>
    </source>
</evidence>
<feature type="transmembrane region" description="Helical" evidence="1">
    <location>
        <begin position="65"/>
        <end position="87"/>
    </location>
</feature>
<keyword evidence="1" id="KW-1133">Transmembrane helix</keyword>
<comment type="caution">
    <text evidence="2">The sequence shown here is derived from an EMBL/GenBank/DDBJ whole genome shotgun (WGS) entry which is preliminary data.</text>
</comment>
<dbReference type="RefSeq" id="WP_018110566.1">
    <property type="nucleotide sequence ID" value="NZ_JPSL02000039.1"/>
</dbReference>
<dbReference type="Proteomes" id="UP000030364">
    <property type="component" value="Unassembled WGS sequence"/>
</dbReference>
<protein>
    <submittedName>
        <fullName evidence="2">Uncharacterized protein</fullName>
    </submittedName>
</protein>
<feature type="transmembrane region" description="Helical" evidence="1">
    <location>
        <begin position="33"/>
        <end position="53"/>
    </location>
</feature>
<keyword evidence="3" id="KW-1185">Reference proteome</keyword>
<evidence type="ECO:0000256" key="1">
    <source>
        <dbReference type="SAM" id="Phobius"/>
    </source>
</evidence>
<keyword evidence="1" id="KW-0812">Transmembrane</keyword>